<gene>
    <name evidence="7" type="ORF">MU0102_003333</name>
</gene>
<name>A0ABM9M114_9MYCO</name>
<accession>A0ABM9M114</accession>
<dbReference type="Gene3D" id="2.60.40.1180">
    <property type="entry name" value="Golgi alpha-mannosidase II"/>
    <property type="match status" value="1"/>
</dbReference>
<dbReference type="Proteomes" id="UP001190464">
    <property type="component" value="Chromosome"/>
</dbReference>
<keyword evidence="3" id="KW-0326">Glycosidase</keyword>
<dbReference type="InterPro" id="IPR048996">
    <property type="entry name" value="PGRS_rpt"/>
</dbReference>
<evidence type="ECO:0000256" key="1">
    <source>
        <dbReference type="ARBA" id="ARBA00005641"/>
    </source>
</evidence>
<dbReference type="PANTHER" id="PTHR31308:SF3">
    <property type="entry name" value="ENDOGLYCOCERAMIDASE"/>
    <property type="match status" value="1"/>
</dbReference>
<comment type="similarity">
    <text evidence="1">Belongs to the glycosyl hydrolase 5 (cellulase A) family.</text>
</comment>
<dbReference type="InterPro" id="IPR001547">
    <property type="entry name" value="Glyco_hydro_5"/>
</dbReference>
<dbReference type="Pfam" id="PF00150">
    <property type="entry name" value="Cellulase"/>
    <property type="match status" value="1"/>
</dbReference>
<dbReference type="InterPro" id="IPR041036">
    <property type="entry name" value="GH5_C"/>
</dbReference>
<evidence type="ECO:0000313" key="8">
    <source>
        <dbReference type="Proteomes" id="UP001190464"/>
    </source>
</evidence>
<reference evidence="7 8" key="1">
    <citation type="submission" date="2023-08" db="EMBL/GenBank/DDBJ databases">
        <authorList>
            <person name="Folkvardsen B D."/>
            <person name="Norman A."/>
        </authorList>
    </citation>
    <scope>NUCLEOTIDE SEQUENCE [LARGE SCALE GENOMIC DNA]</scope>
    <source>
        <strain evidence="7 8">Mu0102</strain>
    </source>
</reference>
<dbReference type="Gene3D" id="3.20.20.80">
    <property type="entry name" value="Glycosidases"/>
    <property type="match status" value="1"/>
</dbReference>
<feature type="domain" description="Glycoside hydrolase family 5 C-terminal" evidence="6">
    <location>
        <begin position="633"/>
        <end position="715"/>
    </location>
</feature>
<feature type="signal peptide" evidence="4">
    <location>
        <begin position="1"/>
        <end position="36"/>
    </location>
</feature>
<evidence type="ECO:0000313" key="7">
    <source>
        <dbReference type="EMBL" id="CAJ1508219.1"/>
    </source>
</evidence>
<evidence type="ECO:0000256" key="2">
    <source>
        <dbReference type="ARBA" id="ARBA00022801"/>
    </source>
</evidence>
<sequence>MARRRSGTVNRRAIGVGALVGSALAAAVAVPVPASAEVIDEVLEQLMAPFVDAATHSVDWSALSSPAAWDAFFDPAHWNDVLAGLSAAPSAGAADATTWLQQLIYAPLHTGIESWIHSTGPTPILDGLNDLSRTLGWGAMIADGTAGTEAHPDGGDAGWLFGDGGAGWDNTAGGGGGAGGAAGMFGDGGTGGDGGEGGLGGNGGDGGAGGWLIGVGGAGGDAGNGVYGGAGSLPALGGAGGAAGMFGIHGAVGHFGTLAGAPDSGPYTGLTTSGAWITDSDGRVVILHGLNQVYKIAPYTPGADGFGDDDAAFLAANGFNAVRVGVLWAGVEPQPGVFDPDYLAAIKQTVQTLSDHGIYSILDFHQDFYSAGFGGDGAPEWAVLTGGLPNPDVGQIGTYLFNPAQLHAWDAFWSNAKAEDGIGLANHYARSWQYVADYFKDDASVAGYGIINEPWPGSPWLSGVLGSPHFDAQTLTPFYNQMTAAIRSVDPNTPVLFEPTFLFNTAVPTSLGAVDDPHGIFAFHNYCLANSVFEIDFGCGLNFDILLNNAATYADSHNIPALMTEFGATANAGVIANTLAHTNPFRYGWLEWAYTGGDVASSSPEGQALVFDTNLPPVGDNVDAVKLAALAEPYPQAIAGVPNAWSFAGGIFHFNYTTAMADGSGGFAADAQTRIVVPALQYPNGYQVDVIGGHVVSAPGSSVLIIAAEPGATTVDVQVKPA</sequence>
<dbReference type="Pfam" id="PF21526">
    <property type="entry name" value="PGRS"/>
    <property type="match status" value="1"/>
</dbReference>
<organism evidence="7 8">
    <name type="scientific">[Mycobacterium] holstebronense</name>
    <dbReference type="NCBI Taxonomy" id="3064288"/>
    <lineage>
        <taxon>Bacteria</taxon>
        <taxon>Bacillati</taxon>
        <taxon>Actinomycetota</taxon>
        <taxon>Actinomycetes</taxon>
        <taxon>Mycobacteriales</taxon>
        <taxon>Mycobacteriaceae</taxon>
        <taxon>Mycolicibacterium</taxon>
    </lineage>
</organism>
<feature type="domain" description="Glycoside hydrolase family 5" evidence="5">
    <location>
        <begin position="309"/>
        <end position="575"/>
    </location>
</feature>
<evidence type="ECO:0000259" key="6">
    <source>
        <dbReference type="Pfam" id="PF18564"/>
    </source>
</evidence>
<dbReference type="InterPro" id="IPR017853">
    <property type="entry name" value="GH"/>
</dbReference>
<dbReference type="PANTHER" id="PTHR31308">
    <property type="match status" value="1"/>
</dbReference>
<evidence type="ECO:0000256" key="3">
    <source>
        <dbReference type="ARBA" id="ARBA00023295"/>
    </source>
</evidence>
<keyword evidence="4" id="KW-0732">Signal</keyword>
<dbReference type="EMBL" id="OY726398">
    <property type="protein sequence ID" value="CAJ1508219.1"/>
    <property type="molecule type" value="Genomic_DNA"/>
</dbReference>
<proteinExistence type="inferred from homology"/>
<keyword evidence="8" id="KW-1185">Reference proteome</keyword>
<evidence type="ECO:0000259" key="5">
    <source>
        <dbReference type="Pfam" id="PF00150"/>
    </source>
</evidence>
<keyword evidence="2" id="KW-0378">Hydrolase</keyword>
<protein>
    <submittedName>
        <fullName evidence="7">Cellulase family glycosylhydrolase</fullName>
    </submittedName>
</protein>
<dbReference type="InterPro" id="IPR013780">
    <property type="entry name" value="Glyco_hydro_b"/>
</dbReference>
<evidence type="ECO:0000256" key="4">
    <source>
        <dbReference type="SAM" id="SignalP"/>
    </source>
</evidence>
<feature type="chain" id="PRO_5046412033" evidence="4">
    <location>
        <begin position="37"/>
        <end position="722"/>
    </location>
</feature>
<dbReference type="RefSeq" id="WP_308484126.1">
    <property type="nucleotide sequence ID" value="NZ_OY726398.1"/>
</dbReference>
<dbReference type="Pfam" id="PF18564">
    <property type="entry name" value="Glyco_hydro_5_C"/>
    <property type="match status" value="1"/>
</dbReference>
<dbReference type="InterPro" id="IPR052066">
    <property type="entry name" value="Glycosphingolipid_Hydrolases"/>
</dbReference>
<dbReference type="SUPFAM" id="SSF51445">
    <property type="entry name" value="(Trans)glycosidases"/>
    <property type="match status" value="1"/>
</dbReference>